<keyword evidence="1" id="KW-0472">Membrane</keyword>
<feature type="transmembrane region" description="Helical" evidence="1">
    <location>
        <begin position="14"/>
        <end position="33"/>
    </location>
</feature>
<proteinExistence type="predicted"/>
<gene>
    <name evidence="2" type="ORF">PAPYR_2914</name>
</gene>
<accession>A0ABQ8UNE5</accession>
<keyword evidence="1" id="KW-0812">Transmembrane</keyword>
<keyword evidence="1" id="KW-1133">Transmembrane helix</keyword>
<protein>
    <recommendedName>
        <fullName evidence="4">Secreted protein</fullName>
    </recommendedName>
</protein>
<name>A0ABQ8UNE5_9EUKA</name>
<evidence type="ECO:0000256" key="1">
    <source>
        <dbReference type="SAM" id="Phobius"/>
    </source>
</evidence>
<dbReference type="Proteomes" id="UP001141327">
    <property type="component" value="Unassembled WGS sequence"/>
</dbReference>
<sequence length="113" mass="12730">MHLPAEVKRSLGPFLWSLLFLLLFAPFEVRYALRELALEKIFLNVAIPRVDLGGWEMNVLRNGHGSLTCAIRCFWHSESACLVQEIFGQSFLALHCAPSDVFDPGLPSNCLRT</sequence>
<evidence type="ECO:0008006" key="4">
    <source>
        <dbReference type="Google" id="ProtNLM"/>
    </source>
</evidence>
<evidence type="ECO:0000313" key="3">
    <source>
        <dbReference type="Proteomes" id="UP001141327"/>
    </source>
</evidence>
<evidence type="ECO:0000313" key="2">
    <source>
        <dbReference type="EMBL" id="KAJ4460691.1"/>
    </source>
</evidence>
<comment type="caution">
    <text evidence="2">The sequence shown here is derived from an EMBL/GenBank/DDBJ whole genome shotgun (WGS) entry which is preliminary data.</text>
</comment>
<organism evidence="2 3">
    <name type="scientific">Paratrimastix pyriformis</name>
    <dbReference type="NCBI Taxonomy" id="342808"/>
    <lineage>
        <taxon>Eukaryota</taxon>
        <taxon>Metamonada</taxon>
        <taxon>Preaxostyla</taxon>
        <taxon>Paratrimastigidae</taxon>
        <taxon>Paratrimastix</taxon>
    </lineage>
</organism>
<reference evidence="2" key="1">
    <citation type="journal article" date="2022" name="bioRxiv">
        <title>Genomics of Preaxostyla Flagellates Illuminates Evolutionary Transitions and the Path Towards Mitochondrial Loss.</title>
        <authorList>
            <person name="Novak L.V.F."/>
            <person name="Treitli S.C."/>
            <person name="Pyrih J."/>
            <person name="Halakuc P."/>
            <person name="Pipaliya S.V."/>
            <person name="Vacek V."/>
            <person name="Brzon O."/>
            <person name="Soukal P."/>
            <person name="Eme L."/>
            <person name="Dacks J.B."/>
            <person name="Karnkowska A."/>
            <person name="Elias M."/>
            <person name="Hampl V."/>
        </authorList>
    </citation>
    <scope>NUCLEOTIDE SEQUENCE</scope>
    <source>
        <strain evidence="2">RCP-MX</strain>
    </source>
</reference>
<dbReference type="EMBL" id="JAPMOS010000011">
    <property type="protein sequence ID" value="KAJ4460691.1"/>
    <property type="molecule type" value="Genomic_DNA"/>
</dbReference>
<keyword evidence="3" id="KW-1185">Reference proteome</keyword>